<keyword evidence="3 5" id="KW-1133">Transmembrane helix</keyword>
<keyword evidence="2 5" id="KW-0812">Transmembrane</keyword>
<evidence type="ECO:0000256" key="5">
    <source>
        <dbReference type="SAM" id="Phobius"/>
    </source>
</evidence>
<organism evidence="6 7">
    <name type="scientific">Fusarium austroamericanum</name>
    <dbReference type="NCBI Taxonomy" id="282268"/>
    <lineage>
        <taxon>Eukaryota</taxon>
        <taxon>Fungi</taxon>
        <taxon>Dikarya</taxon>
        <taxon>Ascomycota</taxon>
        <taxon>Pezizomycotina</taxon>
        <taxon>Sordariomycetes</taxon>
        <taxon>Hypocreomycetidae</taxon>
        <taxon>Hypocreales</taxon>
        <taxon>Nectriaceae</taxon>
        <taxon>Fusarium</taxon>
    </lineage>
</organism>
<dbReference type="EMBL" id="JAAMOD010000384">
    <property type="protein sequence ID" value="KAF5229699.1"/>
    <property type="molecule type" value="Genomic_DNA"/>
</dbReference>
<proteinExistence type="predicted"/>
<comment type="subcellular location">
    <subcellularLocation>
        <location evidence="1">Membrane</location>
        <topology evidence="1">Multi-pass membrane protein</topology>
    </subcellularLocation>
</comment>
<evidence type="ECO:0000256" key="1">
    <source>
        <dbReference type="ARBA" id="ARBA00004141"/>
    </source>
</evidence>
<feature type="transmembrane region" description="Helical" evidence="5">
    <location>
        <begin position="390"/>
        <end position="412"/>
    </location>
</feature>
<keyword evidence="7" id="KW-1185">Reference proteome</keyword>
<dbReference type="PANTHER" id="PTHR31465:SF35">
    <property type="entry name" value="RTA1 DOMAIN PROTEIN-RELATED"/>
    <property type="match status" value="1"/>
</dbReference>
<feature type="transmembrane region" description="Helical" evidence="5">
    <location>
        <begin position="462"/>
        <end position="484"/>
    </location>
</feature>
<feature type="transmembrane region" description="Helical" evidence="5">
    <location>
        <begin position="348"/>
        <end position="370"/>
    </location>
</feature>
<sequence length="584" mass="66316">MALGDQAFVAALGRVRSEVHAYAAKQVKINAVKDIRDTAFRTRNDLLEELSSMVKGLADVHLQKRDSDSELERARPRRPIFRHGGPTRRWFHKWLRRRDRPNLSVSSPVFEDKYPDAALHSASRLASSRSGDPYDEMNDPQSSDWMTVLSWLVDRMFLAGVPAYYLLPDPSYLEEQSLRFFHIDRNWDRVAIKKALNDYIGRVPDTMDHRVQIPAYGFYLRFDLVTMFPDLRVEVLSNDSALRAAGQDPPAGEPLLRHEIIADGVIMAFMDRAPGSTQFSSLVFTQPAHQQRFAVARGLEAGEIKVDIRRQYTVDQNIRETDGDRHKALKQVTLSLNLHVYQVVTTRVWFFLPFLLGTLFEATAFISRAISAKEAPNYTLGLCMLQDHLLLLGPTCYSAAIYMLLGRFIRYLDGDKFALIKPKWLTKIFLFGDITSIVLQAFDGGANDKTDSSHNLTATEDVVVAGLIVQLVFFSMFVIVAGCFHYRFSKNSVVQPPNWQKFMMVIYFASMLILIRSVFRMVEYVEGPQSKLQAVEVYVYALDAIPMAIITISFHIIHPSNYMRGLGKTLSKTDSETSLASPHV</sequence>
<dbReference type="PANTHER" id="PTHR31465">
    <property type="entry name" value="PROTEIN RTA1-RELATED"/>
    <property type="match status" value="1"/>
</dbReference>
<dbReference type="Pfam" id="PF04479">
    <property type="entry name" value="RTA1"/>
    <property type="match status" value="1"/>
</dbReference>
<name>A0AAN6BVF5_FUSAU</name>
<comment type="caution">
    <text evidence="6">The sequence shown here is derived from an EMBL/GenBank/DDBJ whole genome shotgun (WGS) entry which is preliminary data.</text>
</comment>
<evidence type="ECO:0000256" key="2">
    <source>
        <dbReference type="ARBA" id="ARBA00022692"/>
    </source>
</evidence>
<dbReference type="AlphaFoldDB" id="A0AAN6BVF5"/>
<feature type="transmembrane region" description="Helical" evidence="5">
    <location>
        <begin position="505"/>
        <end position="525"/>
    </location>
</feature>
<feature type="transmembrane region" description="Helical" evidence="5">
    <location>
        <begin position="537"/>
        <end position="557"/>
    </location>
</feature>
<evidence type="ECO:0000256" key="3">
    <source>
        <dbReference type="ARBA" id="ARBA00022989"/>
    </source>
</evidence>
<evidence type="ECO:0000313" key="6">
    <source>
        <dbReference type="EMBL" id="KAF5229699.1"/>
    </source>
</evidence>
<accession>A0AAN6BVF5</accession>
<keyword evidence="4 5" id="KW-0472">Membrane</keyword>
<gene>
    <name evidence="6" type="ORF">FAUST_10283</name>
</gene>
<evidence type="ECO:0000313" key="7">
    <source>
        <dbReference type="Proteomes" id="UP000537989"/>
    </source>
</evidence>
<evidence type="ECO:0000256" key="4">
    <source>
        <dbReference type="ARBA" id="ARBA00023136"/>
    </source>
</evidence>
<feature type="transmembrane region" description="Helical" evidence="5">
    <location>
        <begin position="424"/>
        <end position="442"/>
    </location>
</feature>
<reference evidence="6 7" key="1">
    <citation type="submission" date="2020-02" db="EMBL/GenBank/DDBJ databases">
        <title>Identification and distribution of gene clusters putatively required for synthesis of sphingolipid metabolism inhibitors in phylogenetically diverse species of the filamentous fungus Fusarium.</title>
        <authorList>
            <person name="Kim H.-S."/>
            <person name="Busman M."/>
            <person name="Brown D.W."/>
            <person name="Divon H."/>
            <person name="Uhlig S."/>
            <person name="Proctor R.H."/>
        </authorList>
    </citation>
    <scope>NUCLEOTIDE SEQUENCE [LARGE SCALE GENOMIC DNA]</scope>
    <source>
        <strain evidence="6 7">NRRL 2903</strain>
    </source>
</reference>
<dbReference type="InterPro" id="IPR007568">
    <property type="entry name" value="RTA1"/>
</dbReference>
<protein>
    <submittedName>
        <fullName evidence="6">Uncharacterized protein</fullName>
    </submittedName>
</protein>
<dbReference type="Proteomes" id="UP000537989">
    <property type="component" value="Unassembled WGS sequence"/>
</dbReference>
<dbReference type="GO" id="GO:0016020">
    <property type="term" value="C:membrane"/>
    <property type="evidence" value="ECO:0007669"/>
    <property type="project" value="UniProtKB-SubCell"/>
</dbReference>